<reference evidence="1 2" key="1">
    <citation type="journal article" date="2014" name="Genome Announc.">
        <title>Draft genome sequences of eight enterohepatic helicobacter species isolated from both laboratory and wild rodents.</title>
        <authorList>
            <person name="Sheh A."/>
            <person name="Shen Z."/>
            <person name="Fox J.G."/>
        </authorList>
    </citation>
    <scope>NUCLEOTIDE SEQUENCE [LARGE SCALE GENOMIC DNA]</scope>
    <source>
        <strain evidence="1 2">MIT 96-1001</strain>
    </source>
</reference>
<dbReference type="EMBL" id="JRPE02000003">
    <property type="protein sequence ID" value="TLD93135.1"/>
    <property type="molecule type" value="Genomic_DNA"/>
</dbReference>
<dbReference type="RefSeq" id="WP_034587165.1">
    <property type="nucleotide sequence ID" value="NZ_JRPE02000003.1"/>
</dbReference>
<organism evidence="1 2">
    <name type="scientific">Helicobacter magdeburgensis</name>
    <dbReference type="NCBI Taxonomy" id="471858"/>
    <lineage>
        <taxon>Bacteria</taxon>
        <taxon>Pseudomonadati</taxon>
        <taxon>Campylobacterota</taxon>
        <taxon>Epsilonproteobacteria</taxon>
        <taxon>Campylobacterales</taxon>
        <taxon>Helicobacteraceae</taxon>
        <taxon>Helicobacter</taxon>
    </lineage>
</organism>
<accession>A0A4U8T185</accession>
<sequence>MKRYLIDTNIFIESAYRFYAFDICPGFWDFLDKCSRLDSVKSINKVYDEITSANNDLQNFKERLKSRGFFLPIENITSKSYAEISQTLLTMQYTQKAIQDFSNGADYFLIALAYQDSYTIVTHEAKGGSNAKNKIKIPNVCEKLGICCIDVAEFLRQEQAKFVLE</sequence>
<evidence type="ECO:0000313" key="1">
    <source>
        <dbReference type="EMBL" id="TLD93135.1"/>
    </source>
</evidence>
<gene>
    <name evidence="1" type="ORF">LS74_003070</name>
</gene>
<dbReference type="InterPro" id="IPR016541">
    <property type="entry name" value="UCP008505"/>
</dbReference>
<dbReference type="PIRSF" id="PIRSF008505">
    <property type="entry name" value="UCP008505"/>
    <property type="match status" value="1"/>
</dbReference>
<dbReference type="AlphaFoldDB" id="A0A4U8T185"/>
<proteinExistence type="predicted"/>
<evidence type="ECO:0000313" key="2">
    <source>
        <dbReference type="Proteomes" id="UP000029921"/>
    </source>
</evidence>
<dbReference type="Pfam" id="PF14367">
    <property type="entry name" value="DUF4411"/>
    <property type="match status" value="1"/>
</dbReference>
<dbReference type="Proteomes" id="UP000029921">
    <property type="component" value="Unassembled WGS sequence"/>
</dbReference>
<comment type="caution">
    <text evidence="1">The sequence shown here is derived from an EMBL/GenBank/DDBJ whole genome shotgun (WGS) entry which is preliminary data.</text>
</comment>
<keyword evidence="2" id="KW-1185">Reference proteome</keyword>
<name>A0A4U8T185_9HELI</name>
<protein>
    <submittedName>
        <fullName evidence="1">DUF4411 family protein</fullName>
    </submittedName>
</protein>